<dbReference type="PANTHER" id="PTHR30024">
    <property type="entry name" value="ALIPHATIC SULFONATES-BINDING PROTEIN-RELATED"/>
    <property type="match status" value="1"/>
</dbReference>
<dbReference type="Proteomes" id="UP000805841">
    <property type="component" value="Unassembled WGS sequence"/>
</dbReference>
<feature type="domain" description="SsuA/THI5-like" evidence="1">
    <location>
        <begin position="53"/>
        <end position="245"/>
    </location>
</feature>
<dbReference type="InterPro" id="IPR015168">
    <property type="entry name" value="SsuA/THI5"/>
</dbReference>
<comment type="caution">
    <text evidence="2">The sequence shown here is derived from an EMBL/GenBank/DDBJ whole genome shotgun (WGS) entry which is preliminary data.</text>
</comment>
<evidence type="ECO:0000259" key="1">
    <source>
        <dbReference type="Pfam" id="PF09084"/>
    </source>
</evidence>
<dbReference type="Gene3D" id="3.40.190.10">
    <property type="entry name" value="Periplasmic binding protein-like II"/>
    <property type="match status" value="2"/>
</dbReference>
<gene>
    <name evidence="2" type="ORF">HAQ05_12740</name>
</gene>
<organism evidence="2 3">
    <name type="scientific">Pseudomonas typographi</name>
    <dbReference type="NCBI Taxonomy" id="2715964"/>
    <lineage>
        <taxon>Bacteria</taxon>
        <taxon>Pseudomonadati</taxon>
        <taxon>Pseudomonadota</taxon>
        <taxon>Gammaproteobacteria</taxon>
        <taxon>Pseudomonadales</taxon>
        <taxon>Pseudomonadaceae</taxon>
        <taxon>Pseudomonas</taxon>
    </lineage>
</organism>
<evidence type="ECO:0000313" key="3">
    <source>
        <dbReference type="Proteomes" id="UP000805841"/>
    </source>
</evidence>
<keyword evidence="3" id="KW-1185">Reference proteome</keyword>
<dbReference type="PANTHER" id="PTHR30024:SF21">
    <property type="entry name" value="ABC TRANSPORTER SUBSTRATE-BINDING PROTEIN"/>
    <property type="match status" value="1"/>
</dbReference>
<evidence type="ECO:0000313" key="2">
    <source>
        <dbReference type="EMBL" id="MBD1599567.1"/>
    </source>
</evidence>
<reference evidence="2 3" key="1">
    <citation type="journal article" date="2020" name="Insects">
        <title>Bacteria Belonging to Pseudomonas typographi sp. nov. from the Bark Beetle Ips typographus Have Genomic Potential to Aid in the Host Ecology.</title>
        <authorList>
            <person name="Peral-Aranega E."/>
            <person name="Saati-Santamaria Z."/>
            <person name="Kolarik M."/>
            <person name="Rivas R."/>
            <person name="Garcia-Fraile P."/>
        </authorList>
    </citation>
    <scope>NUCLEOTIDE SEQUENCE [LARGE SCALE GENOMIC DNA]</scope>
    <source>
        <strain evidence="2 3">CA3A</strain>
    </source>
</reference>
<dbReference type="Pfam" id="PF09084">
    <property type="entry name" value="NMT1"/>
    <property type="match status" value="1"/>
</dbReference>
<sequence length="318" mass="34208">MLAGCLGPSLSQAKPAELKEIRIAVPDVSASNRSTGAGVTVVLENQHLLEKAFADDGIAIKWLYFKGVGPAINEAYANGQVDFAYIGDLAAIIGKSGGLDTRLLSATTRGIPGYLAVVPGSAIHRLADLKGKRVGVSKGTSNHLSFDSALASQGLTEKDIQLINLDAHAASAALSARQLDAIWGPSTLLALQKSGSADIAVDSSHFPDGAGQFQGVLVARGGFVDDYPEVTQRFLQVQRKAFEWLRSGEHDEEYSQIFTELSGYPRTFDPLNGLDFKTTFNPDLDADFLQRLQASVDLAYRLKLIRRTFSVQEWAVAQ</sequence>
<dbReference type="EMBL" id="JAAOCA010000014">
    <property type="protein sequence ID" value="MBD1599567.1"/>
    <property type="molecule type" value="Genomic_DNA"/>
</dbReference>
<proteinExistence type="predicted"/>
<dbReference type="SUPFAM" id="SSF53850">
    <property type="entry name" value="Periplasmic binding protein-like II"/>
    <property type="match status" value="1"/>
</dbReference>
<accession>A0ABR7Z2C4</accession>
<protein>
    <submittedName>
        <fullName evidence="2">ABC transporter substrate-binding protein</fullName>
    </submittedName>
</protein>
<name>A0ABR7Z2C4_9PSED</name>